<reference evidence="6" key="1">
    <citation type="journal article" date="2019" name="Int. J. Syst. Evol. Microbiol.">
        <title>The Global Catalogue of Microorganisms (GCM) 10K type strain sequencing project: providing services to taxonomists for standard genome sequencing and annotation.</title>
        <authorList>
            <consortium name="The Broad Institute Genomics Platform"/>
            <consortium name="The Broad Institute Genome Sequencing Center for Infectious Disease"/>
            <person name="Wu L."/>
            <person name="Ma J."/>
        </authorList>
    </citation>
    <scope>NUCLEOTIDE SEQUENCE [LARGE SCALE GENOMIC DNA]</scope>
    <source>
        <strain evidence="6">JCM 17728</strain>
    </source>
</reference>
<feature type="signal peptide" evidence="3">
    <location>
        <begin position="1"/>
        <end position="25"/>
    </location>
</feature>
<dbReference type="RefSeq" id="WP_345291224.1">
    <property type="nucleotide sequence ID" value="NZ_BAABFV010000001.1"/>
</dbReference>
<evidence type="ECO:0000256" key="1">
    <source>
        <dbReference type="ARBA" id="ARBA00004370"/>
    </source>
</evidence>
<keyword evidence="2" id="KW-0472">Membrane</keyword>
<keyword evidence="6" id="KW-1185">Reference proteome</keyword>
<proteinExistence type="predicted"/>
<evidence type="ECO:0000313" key="5">
    <source>
        <dbReference type="EMBL" id="GAA4354591.1"/>
    </source>
</evidence>
<dbReference type="PANTHER" id="PTHR35603">
    <property type="match status" value="1"/>
</dbReference>
<evidence type="ECO:0000256" key="2">
    <source>
        <dbReference type="ARBA" id="ARBA00023136"/>
    </source>
</evidence>
<sequence>MKLTQKLIITSIALSALTVPLAAQADHKYKKHAHYDSRYEHGHFVRGKVVDVEPVFAAGYRYNEPVRTCHSERTRYDAGDRRKKALVGGVVGGLIGYKLGDKQRHKNAGAVAGALLGATIAKSSSGDRRTHCTTHYEDRYERGRIVGYDVVYKYRGRHYTTFSEYRPGRWIEVVRPRKYHH</sequence>
<organism evidence="5 6">
    <name type="scientific">Kangiella marina</name>
    <dbReference type="NCBI Taxonomy" id="1079178"/>
    <lineage>
        <taxon>Bacteria</taxon>
        <taxon>Pseudomonadati</taxon>
        <taxon>Pseudomonadota</taxon>
        <taxon>Gammaproteobacteria</taxon>
        <taxon>Kangiellales</taxon>
        <taxon>Kangiellaceae</taxon>
        <taxon>Kangiella</taxon>
    </lineage>
</organism>
<dbReference type="InterPro" id="IPR008816">
    <property type="entry name" value="Gly_zipper_2TM_dom"/>
</dbReference>
<accession>A0ABP8IAL8</accession>
<comment type="subcellular location">
    <subcellularLocation>
        <location evidence="1">Membrane</location>
    </subcellularLocation>
</comment>
<evidence type="ECO:0000259" key="4">
    <source>
        <dbReference type="Pfam" id="PF05433"/>
    </source>
</evidence>
<feature type="chain" id="PRO_5046416591" description="Glycine zipper 2TM domain-containing protein" evidence="3">
    <location>
        <begin position="26"/>
        <end position="181"/>
    </location>
</feature>
<gene>
    <name evidence="5" type="ORF">GCM10023151_00770</name>
</gene>
<keyword evidence="3" id="KW-0732">Signal</keyword>
<evidence type="ECO:0000313" key="6">
    <source>
        <dbReference type="Proteomes" id="UP001501011"/>
    </source>
</evidence>
<evidence type="ECO:0000256" key="3">
    <source>
        <dbReference type="SAM" id="SignalP"/>
    </source>
</evidence>
<dbReference type="InterPro" id="IPR051407">
    <property type="entry name" value="Bact_OM_lipoprot/Surf_antigen"/>
</dbReference>
<protein>
    <recommendedName>
        <fullName evidence="4">Glycine zipper 2TM domain-containing protein</fullName>
    </recommendedName>
</protein>
<dbReference type="EMBL" id="BAABFV010000001">
    <property type="protein sequence ID" value="GAA4354591.1"/>
    <property type="molecule type" value="Genomic_DNA"/>
</dbReference>
<comment type="caution">
    <text evidence="5">The sequence shown here is derived from an EMBL/GenBank/DDBJ whole genome shotgun (WGS) entry which is preliminary data.</text>
</comment>
<dbReference type="Proteomes" id="UP001501011">
    <property type="component" value="Unassembled WGS sequence"/>
</dbReference>
<dbReference type="PANTHER" id="PTHR35603:SF2">
    <property type="entry name" value="OUTER MEMBRANE LIPOPROTEIN"/>
    <property type="match status" value="1"/>
</dbReference>
<dbReference type="Pfam" id="PF05433">
    <property type="entry name" value="Rick_17kDa_Anti"/>
    <property type="match status" value="1"/>
</dbReference>
<name>A0ABP8IAL8_9GAMM</name>
<feature type="domain" description="Glycine zipper 2TM" evidence="4">
    <location>
        <begin position="85"/>
        <end position="121"/>
    </location>
</feature>